<dbReference type="AlphaFoldDB" id="A0A8T2NYF0"/>
<keyword evidence="8" id="KW-0675">Receptor</keyword>
<feature type="compositionally biased region" description="Basic and acidic residues" evidence="11">
    <location>
        <begin position="140"/>
        <end position="153"/>
    </location>
</feature>
<comment type="caution">
    <text evidence="15">The sequence shown here is derived from an EMBL/GenBank/DDBJ whole genome shotgun (WGS) entry which is preliminary data.</text>
</comment>
<keyword evidence="7" id="KW-1015">Disulfide bond</keyword>
<comment type="similarity">
    <text evidence="2">Belongs to the type I cytokine receptor family. Type 3 subfamily.</text>
</comment>
<evidence type="ECO:0000256" key="1">
    <source>
        <dbReference type="ARBA" id="ARBA00004479"/>
    </source>
</evidence>
<keyword evidence="9" id="KW-0325">Glycoprotein</keyword>
<evidence type="ECO:0000256" key="3">
    <source>
        <dbReference type="ARBA" id="ARBA00022692"/>
    </source>
</evidence>
<dbReference type="InterPro" id="IPR003961">
    <property type="entry name" value="FN3_dom"/>
</dbReference>
<dbReference type="EMBL" id="JAFBMS010000018">
    <property type="protein sequence ID" value="KAG9345375.1"/>
    <property type="molecule type" value="Genomic_DNA"/>
</dbReference>
<evidence type="ECO:0000256" key="4">
    <source>
        <dbReference type="ARBA" id="ARBA00022729"/>
    </source>
</evidence>
<reference evidence="15" key="1">
    <citation type="thesis" date="2021" institute="BYU ScholarsArchive" country="Provo, UT, USA">
        <title>Applications of and Algorithms for Genome Assembly and Genomic Analyses with an Emphasis on Marine Teleosts.</title>
        <authorList>
            <person name="Pickett B.D."/>
        </authorList>
    </citation>
    <scope>NUCLEOTIDE SEQUENCE</scope>
    <source>
        <strain evidence="15">HI-2016</strain>
    </source>
</reference>
<evidence type="ECO:0000256" key="2">
    <source>
        <dbReference type="ARBA" id="ARBA00010890"/>
    </source>
</evidence>
<dbReference type="PANTHER" id="PTHR23037:SF22">
    <property type="entry name" value="CYTOKINE RECEPTOR COMMON SUBUNIT BETA"/>
    <property type="match status" value="1"/>
</dbReference>
<gene>
    <name evidence="15" type="ORF">JZ751_009922</name>
</gene>
<sequence>MRIWTTLKLLLSVLIVIQVQCFQDGLCPQKDTPHGAQVLSPGSALTLYCNGWITVDGVDITHNSWVLNGREEGAGEGVSDKLRRTSRAGDHDEPPVQHRGEQLGDTSQPRLRQELDHTGHVGEAVSLTGEDGRVNGSQLDKARSDVMGDEEKANASSSSKALGAAGRVERGLRDRTQWKVNGHPRTTGGGGDRGDMLHLAALRLSDSGVYSCQQAGREVFSIKIIVAAPPEQPTLSCIRKTPTSKIRCDWTSSQHHPEGDKDIYLATLCVTNIAGNVTSPTTEIHPVNIIKPDPPRNVTVHKEEGKEHRLKVTWNYPVTWRPDFYFLEFQLQYYPILNGESMQVQSIDTKRLSYTISDILPRTTYQLRIRAREEFHMGQWSDWSSSVKARSWTGLQSSVSSSAHSTSYNHTVIPFDTGEGSGSGSEPTNLSPATRPPTPMLHLSWVFGVCALMTLTVLAIYILRHREQFITKLLKLGRSSTSRTPAPPSCQKPQEEGNPLVFPESSAPPLSKEPPYPQEEERAEGIHLHNMGYFLVQAD</sequence>
<protein>
    <recommendedName>
        <fullName evidence="14">Fibronectin type-III domain-containing protein</fullName>
    </recommendedName>
</protein>
<evidence type="ECO:0000256" key="7">
    <source>
        <dbReference type="ARBA" id="ARBA00023157"/>
    </source>
</evidence>
<feature type="compositionally biased region" description="Basic and acidic residues" evidence="11">
    <location>
        <begin position="85"/>
        <end position="102"/>
    </location>
</feature>
<feature type="region of interest" description="Disordered" evidence="11">
    <location>
        <begin position="414"/>
        <end position="435"/>
    </location>
</feature>
<evidence type="ECO:0000256" key="11">
    <source>
        <dbReference type="SAM" id="MobiDB-lite"/>
    </source>
</evidence>
<keyword evidence="5 12" id="KW-1133">Transmembrane helix</keyword>
<dbReference type="OrthoDB" id="8634471at2759"/>
<keyword evidence="16" id="KW-1185">Reference proteome</keyword>
<keyword evidence="4 13" id="KW-0732">Signal</keyword>
<evidence type="ECO:0000256" key="5">
    <source>
        <dbReference type="ARBA" id="ARBA00022989"/>
    </source>
</evidence>
<dbReference type="InterPro" id="IPR013783">
    <property type="entry name" value="Ig-like_fold"/>
</dbReference>
<dbReference type="Pfam" id="PF00041">
    <property type="entry name" value="fn3"/>
    <property type="match status" value="1"/>
</dbReference>
<evidence type="ECO:0000313" key="15">
    <source>
        <dbReference type="EMBL" id="KAG9345375.1"/>
    </source>
</evidence>
<feature type="signal peptide" evidence="13">
    <location>
        <begin position="1"/>
        <end position="21"/>
    </location>
</feature>
<proteinExistence type="inferred from homology"/>
<keyword evidence="3 12" id="KW-0812">Transmembrane</keyword>
<feature type="domain" description="Fibronectin type-III" evidence="14">
    <location>
        <begin position="294"/>
        <end position="392"/>
    </location>
</feature>
<dbReference type="GO" id="GO:0009897">
    <property type="term" value="C:external side of plasma membrane"/>
    <property type="evidence" value="ECO:0007669"/>
    <property type="project" value="TreeGrafter"/>
</dbReference>
<dbReference type="Proteomes" id="UP000824540">
    <property type="component" value="Unassembled WGS sequence"/>
</dbReference>
<dbReference type="SMART" id="SM00060">
    <property type="entry name" value="FN3"/>
    <property type="match status" value="1"/>
</dbReference>
<feature type="region of interest" description="Disordered" evidence="11">
    <location>
        <begin position="123"/>
        <end position="168"/>
    </location>
</feature>
<organism evidence="15 16">
    <name type="scientific">Albula glossodonta</name>
    <name type="common">roundjaw bonefish</name>
    <dbReference type="NCBI Taxonomy" id="121402"/>
    <lineage>
        <taxon>Eukaryota</taxon>
        <taxon>Metazoa</taxon>
        <taxon>Chordata</taxon>
        <taxon>Craniata</taxon>
        <taxon>Vertebrata</taxon>
        <taxon>Euteleostomi</taxon>
        <taxon>Actinopterygii</taxon>
        <taxon>Neopterygii</taxon>
        <taxon>Teleostei</taxon>
        <taxon>Albuliformes</taxon>
        <taxon>Albulidae</taxon>
        <taxon>Albula</taxon>
    </lineage>
</organism>
<dbReference type="PANTHER" id="PTHR23037">
    <property type="entry name" value="CYTOKINE RECEPTOR"/>
    <property type="match status" value="1"/>
</dbReference>
<feature type="chain" id="PRO_5035765981" description="Fibronectin type-III domain-containing protein" evidence="13">
    <location>
        <begin position="22"/>
        <end position="539"/>
    </location>
</feature>
<evidence type="ECO:0000256" key="13">
    <source>
        <dbReference type="SAM" id="SignalP"/>
    </source>
</evidence>
<dbReference type="SUPFAM" id="SSF48726">
    <property type="entry name" value="Immunoglobulin"/>
    <property type="match status" value="1"/>
</dbReference>
<name>A0A8T2NYF0_9TELE</name>
<dbReference type="SUPFAM" id="SSF49265">
    <property type="entry name" value="Fibronectin type III"/>
    <property type="match status" value="2"/>
</dbReference>
<dbReference type="GO" id="GO:0004896">
    <property type="term" value="F:cytokine receptor activity"/>
    <property type="evidence" value="ECO:0007669"/>
    <property type="project" value="InterPro"/>
</dbReference>
<comment type="subcellular location">
    <subcellularLocation>
        <location evidence="1">Membrane</location>
        <topology evidence="1">Single-pass type I membrane protein</topology>
    </subcellularLocation>
</comment>
<feature type="transmembrane region" description="Helical" evidence="12">
    <location>
        <begin position="443"/>
        <end position="463"/>
    </location>
</feature>
<dbReference type="InterPro" id="IPR036179">
    <property type="entry name" value="Ig-like_dom_sf"/>
</dbReference>
<evidence type="ECO:0000256" key="12">
    <source>
        <dbReference type="SAM" id="Phobius"/>
    </source>
</evidence>
<evidence type="ECO:0000256" key="8">
    <source>
        <dbReference type="ARBA" id="ARBA00023170"/>
    </source>
</evidence>
<dbReference type="InterPro" id="IPR003530">
    <property type="entry name" value="Hematopoietin_rcpt_L_F3_CS"/>
</dbReference>
<dbReference type="InterPro" id="IPR003599">
    <property type="entry name" value="Ig_sub"/>
</dbReference>
<feature type="compositionally biased region" description="Low complexity" evidence="11">
    <location>
        <begin position="154"/>
        <end position="166"/>
    </location>
</feature>
<evidence type="ECO:0000256" key="6">
    <source>
        <dbReference type="ARBA" id="ARBA00023136"/>
    </source>
</evidence>
<dbReference type="CDD" id="cd00063">
    <property type="entry name" value="FN3"/>
    <property type="match status" value="1"/>
</dbReference>
<dbReference type="SMART" id="SM00409">
    <property type="entry name" value="IG"/>
    <property type="match status" value="1"/>
</dbReference>
<evidence type="ECO:0000256" key="9">
    <source>
        <dbReference type="ARBA" id="ARBA00023180"/>
    </source>
</evidence>
<evidence type="ECO:0000313" key="16">
    <source>
        <dbReference type="Proteomes" id="UP000824540"/>
    </source>
</evidence>
<evidence type="ECO:0000256" key="10">
    <source>
        <dbReference type="ARBA" id="ARBA00023319"/>
    </source>
</evidence>
<dbReference type="Gene3D" id="2.60.40.10">
    <property type="entry name" value="Immunoglobulins"/>
    <property type="match status" value="2"/>
</dbReference>
<dbReference type="PROSITE" id="PS01354">
    <property type="entry name" value="HEMATOPO_REC_L_F3"/>
    <property type="match status" value="1"/>
</dbReference>
<dbReference type="PROSITE" id="PS50853">
    <property type="entry name" value="FN3"/>
    <property type="match status" value="1"/>
</dbReference>
<keyword evidence="6 12" id="KW-0472">Membrane</keyword>
<dbReference type="InterPro" id="IPR036116">
    <property type="entry name" value="FN3_sf"/>
</dbReference>
<dbReference type="GO" id="GO:0016064">
    <property type="term" value="P:immunoglobulin mediated immune response"/>
    <property type="evidence" value="ECO:0007669"/>
    <property type="project" value="TreeGrafter"/>
</dbReference>
<feature type="region of interest" description="Disordered" evidence="11">
    <location>
        <begin position="85"/>
        <end position="108"/>
    </location>
</feature>
<evidence type="ECO:0000259" key="14">
    <source>
        <dbReference type="PROSITE" id="PS50853"/>
    </source>
</evidence>
<accession>A0A8T2NYF0</accession>
<feature type="region of interest" description="Disordered" evidence="11">
    <location>
        <begin position="478"/>
        <end position="523"/>
    </location>
</feature>
<keyword evidence="10" id="KW-0393">Immunoglobulin domain</keyword>